<dbReference type="Proteomes" id="UP000189681">
    <property type="component" value="Unassembled WGS sequence"/>
</dbReference>
<organism evidence="1 2">
    <name type="scientific">Candidatus Brocadia carolinensis</name>
    <dbReference type="NCBI Taxonomy" id="1004156"/>
    <lineage>
        <taxon>Bacteria</taxon>
        <taxon>Pseudomonadati</taxon>
        <taxon>Planctomycetota</taxon>
        <taxon>Candidatus Brocadiia</taxon>
        <taxon>Candidatus Brocadiales</taxon>
        <taxon>Candidatus Brocadiaceae</taxon>
        <taxon>Candidatus Brocadia</taxon>
    </lineage>
</organism>
<name>A0A1V4ASN9_9BACT</name>
<sequence>MRFFALLRMKKSQGFGMTGQEVFAGENKHQSKHKKRCRCEEERRSNLKTRLLRASALAMTAFFKRLLECPAYGYYHFCKRSHAEVVKDTKAEKGQHSNLSLRGTKREISWVCFAWARNFGFAIALNDTCASTYLSRLL</sequence>
<accession>A0A1V4ASN9</accession>
<protein>
    <submittedName>
        <fullName evidence="1">Uncharacterized protein</fullName>
    </submittedName>
</protein>
<evidence type="ECO:0000313" key="2">
    <source>
        <dbReference type="Proteomes" id="UP000189681"/>
    </source>
</evidence>
<proteinExistence type="predicted"/>
<dbReference type="AlphaFoldDB" id="A0A1V4ASN9"/>
<evidence type="ECO:0000313" key="1">
    <source>
        <dbReference type="EMBL" id="OOP56106.1"/>
    </source>
</evidence>
<comment type="caution">
    <text evidence="1">The sequence shown here is derived from an EMBL/GenBank/DDBJ whole genome shotgun (WGS) entry which is preliminary data.</text>
</comment>
<dbReference type="EMBL" id="AYTS01000098">
    <property type="protein sequence ID" value="OOP56106.1"/>
    <property type="molecule type" value="Genomic_DNA"/>
</dbReference>
<gene>
    <name evidence="1" type="ORF">AYP45_10820</name>
</gene>
<reference evidence="1 2" key="1">
    <citation type="journal article" date="2017" name="Water Res.">
        <title>Discovery and metagenomic analysis of an anammox bacterial enrichment related to Candidatus "Brocadia caroliniensis" in a full-scale glycerol-fed nitritation-denitritation separate centrate treatment process.</title>
        <authorList>
            <person name="Park H."/>
            <person name="Brotto A.C."/>
            <person name="van Loosdrecht M.C."/>
            <person name="Chandran K."/>
        </authorList>
    </citation>
    <scope>NUCLEOTIDE SEQUENCE [LARGE SCALE GENOMIC DNA]</scope>
    <source>
        <strain evidence="1">26THWARD</strain>
    </source>
</reference>